<organism evidence="8 9">
    <name type="scientific">Acetonema longum DSM 6540</name>
    <dbReference type="NCBI Taxonomy" id="1009370"/>
    <lineage>
        <taxon>Bacteria</taxon>
        <taxon>Bacillati</taxon>
        <taxon>Bacillota</taxon>
        <taxon>Negativicutes</taxon>
        <taxon>Acetonemataceae</taxon>
        <taxon>Acetonema</taxon>
    </lineage>
</organism>
<evidence type="ECO:0000256" key="3">
    <source>
        <dbReference type="ARBA" id="ARBA00023015"/>
    </source>
</evidence>
<accession>F7NJI8</accession>
<dbReference type="NCBIfam" id="TIGR00229">
    <property type="entry name" value="sensory_box"/>
    <property type="match status" value="1"/>
</dbReference>
<dbReference type="InterPro" id="IPR058031">
    <property type="entry name" value="AAA_lid_NorR"/>
</dbReference>
<keyword evidence="1" id="KW-0547">Nucleotide-binding</keyword>
<dbReference type="Pfam" id="PF00989">
    <property type="entry name" value="PAS"/>
    <property type="match status" value="1"/>
</dbReference>
<evidence type="ECO:0000256" key="1">
    <source>
        <dbReference type="ARBA" id="ARBA00022741"/>
    </source>
</evidence>
<dbReference type="PANTHER" id="PTHR32071">
    <property type="entry name" value="TRANSCRIPTIONAL REGULATORY PROTEIN"/>
    <property type="match status" value="1"/>
</dbReference>
<dbReference type="SUPFAM" id="SSF55785">
    <property type="entry name" value="PYP-like sensor domain (PAS domain)"/>
    <property type="match status" value="1"/>
</dbReference>
<dbReference type="PANTHER" id="PTHR32071:SF57">
    <property type="entry name" value="C4-DICARBOXYLATE TRANSPORT TRANSCRIPTIONAL REGULATORY PROTEIN DCTD"/>
    <property type="match status" value="1"/>
</dbReference>
<reference evidence="8 9" key="1">
    <citation type="journal article" date="2011" name="EMBO J.">
        <title>Structural diversity of bacterial flagellar motors.</title>
        <authorList>
            <person name="Chen S."/>
            <person name="Beeby M."/>
            <person name="Murphy G.E."/>
            <person name="Leadbetter J.R."/>
            <person name="Hendrixson D.R."/>
            <person name="Briegel A."/>
            <person name="Li Z."/>
            <person name="Shi J."/>
            <person name="Tocheva E.I."/>
            <person name="Muller A."/>
            <person name="Dobro M.J."/>
            <person name="Jensen G.J."/>
        </authorList>
    </citation>
    <scope>NUCLEOTIDE SEQUENCE [LARGE SCALE GENOMIC DNA]</scope>
    <source>
        <strain evidence="8 9">DSM 6540</strain>
    </source>
</reference>
<dbReference type="InterPro" id="IPR036388">
    <property type="entry name" value="WH-like_DNA-bd_sf"/>
</dbReference>
<dbReference type="STRING" id="1009370.ALO_11219"/>
<evidence type="ECO:0000256" key="2">
    <source>
        <dbReference type="ARBA" id="ARBA00022840"/>
    </source>
</evidence>
<dbReference type="PROSITE" id="PS00676">
    <property type="entry name" value="SIGMA54_INTERACT_2"/>
    <property type="match status" value="1"/>
</dbReference>
<dbReference type="InterPro" id="IPR013767">
    <property type="entry name" value="PAS_fold"/>
</dbReference>
<evidence type="ECO:0000256" key="5">
    <source>
        <dbReference type="ARBA" id="ARBA00023163"/>
    </source>
</evidence>
<dbReference type="InterPro" id="IPR025662">
    <property type="entry name" value="Sigma_54_int_dom_ATP-bd_1"/>
</dbReference>
<gene>
    <name evidence="8" type="ORF">ALO_11219</name>
</gene>
<feature type="domain" description="PAS" evidence="7">
    <location>
        <begin position="225"/>
        <end position="271"/>
    </location>
</feature>
<dbReference type="Gene3D" id="1.10.10.10">
    <property type="entry name" value="Winged helix-like DNA-binding domain superfamily/Winged helix DNA-binding domain"/>
    <property type="match status" value="1"/>
</dbReference>
<dbReference type="EMBL" id="AFGF01000087">
    <property type="protein sequence ID" value="EGO63818.1"/>
    <property type="molecule type" value="Genomic_DNA"/>
</dbReference>
<dbReference type="Proteomes" id="UP000003240">
    <property type="component" value="Unassembled WGS sequence"/>
</dbReference>
<dbReference type="GO" id="GO:0003677">
    <property type="term" value="F:DNA binding"/>
    <property type="evidence" value="ECO:0007669"/>
    <property type="project" value="UniProtKB-KW"/>
</dbReference>
<keyword evidence="3" id="KW-0805">Transcription regulation</keyword>
<dbReference type="SMART" id="SM00382">
    <property type="entry name" value="AAA"/>
    <property type="match status" value="1"/>
</dbReference>
<dbReference type="CDD" id="cd00009">
    <property type="entry name" value="AAA"/>
    <property type="match status" value="1"/>
</dbReference>
<dbReference type="SMART" id="SM00091">
    <property type="entry name" value="PAS"/>
    <property type="match status" value="1"/>
</dbReference>
<dbReference type="InterPro" id="IPR003593">
    <property type="entry name" value="AAA+_ATPase"/>
</dbReference>
<feature type="domain" description="Sigma-54 factor interaction" evidence="6">
    <location>
        <begin position="348"/>
        <end position="569"/>
    </location>
</feature>
<dbReference type="Pfam" id="PF25601">
    <property type="entry name" value="AAA_lid_14"/>
    <property type="match status" value="1"/>
</dbReference>
<dbReference type="InterPro" id="IPR000014">
    <property type="entry name" value="PAS"/>
</dbReference>
<keyword evidence="9" id="KW-1185">Reference proteome</keyword>
<dbReference type="InterPro" id="IPR035965">
    <property type="entry name" value="PAS-like_dom_sf"/>
</dbReference>
<dbReference type="PROSITE" id="PS00675">
    <property type="entry name" value="SIGMA54_INTERACT_1"/>
    <property type="match status" value="1"/>
</dbReference>
<dbReference type="PROSITE" id="PS50045">
    <property type="entry name" value="SIGMA54_INTERACT_4"/>
    <property type="match status" value="1"/>
</dbReference>
<name>F7NJI8_9FIRM</name>
<dbReference type="AlphaFoldDB" id="F7NJI8"/>
<dbReference type="SUPFAM" id="SSF52540">
    <property type="entry name" value="P-loop containing nucleoside triphosphate hydrolases"/>
    <property type="match status" value="1"/>
</dbReference>
<dbReference type="PROSITE" id="PS00688">
    <property type="entry name" value="SIGMA54_INTERACT_3"/>
    <property type="match status" value="1"/>
</dbReference>
<dbReference type="InterPro" id="IPR002078">
    <property type="entry name" value="Sigma_54_int"/>
</dbReference>
<dbReference type="GO" id="GO:0006355">
    <property type="term" value="P:regulation of DNA-templated transcription"/>
    <property type="evidence" value="ECO:0007669"/>
    <property type="project" value="InterPro"/>
</dbReference>
<evidence type="ECO:0000259" key="7">
    <source>
        <dbReference type="PROSITE" id="PS50112"/>
    </source>
</evidence>
<dbReference type="OrthoDB" id="9803970at2"/>
<dbReference type="PROSITE" id="PS50112">
    <property type="entry name" value="PAS"/>
    <property type="match status" value="1"/>
</dbReference>
<dbReference type="Pfam" id="PF00158">
    <property type="entry name" value="Sigma54_activat"/>
    <property type="match status" value="1"/>
</dbReference>
<protein>
    <submittedName>
        <fullName evidence="8">Sigma54 specific transcriptional regulator</fullName>
    </submittedName>
</protein>
<dbReference type="eggNOG" id="COG3829">
    <property type="taxonomic scope" value="Bacteria"/>
</dbReference>
<dbReference type="Gene3D" id="1.10.8.60">
    <property type="match status" value="1"/>
</dbReference>
<keyword evidence="4" id="KW-0238">DNA-binding</keyword>
<keyword evidence="2" id="KW-0067">ATP-binding</keyword>
<sequence length="708" mass="79224">MADKFVLWSNDMKKAEVCFIGRNEAVCRLPAQQLSRFLGQYINVKEWSLNNLDDLTGVVDSDVYITSSKVVYNVVKPHLPERKTIFIADRTINTEHLDHLLELDPTTKAIFATHSKETALMGIEMVKNFGIHHITMYPYYPGCQMELSSEINTVIITGSRNLVPPSIRTVIDLGAKGLDISTFAQLIHHLHLPLQILNKISNQYIHDIMAITVKRQQIASLNSALLNTVTQAIIAVDTEEEVTLLNPAAAKLLQLQEKEVIGQKMTRIAPEIDLRSVIRERQLLRHDFKQIGSSHYILDANPIIDTTGFVSGAVATIRPVSEVQELETKVRRELRLSGNLAKYSFSDIIGESPELKNAIQLATHFAKTESTILLEGESGTGKEMFAQAIHNLSPRKHGGFVAINFAALPENLIESELFGYDEGAFTGAKKGGKPGLFEEAHKGTIFLDEIGDASLEVQKRLLRVLEEREVRRVGGRAVTPVDVRVVAATNKNLVQLVESGKFRGDLYYRLCTLPINIPSLAARGGDIIKLIDFFSRKSYGYPLRLHSELSAFLQRYSWPGNIRELQNIVIYLYNVVGWNEASIEHLPSYITGKGPKAPVAFSDVQIEKDTDGFVHELEMQNVRKEVAAILAEIKSACAVEKKGLGRNALLKRLELLNLGWSEYKVRHWLKILIKNGYLIAGATKQGNKVTEKGNELLQSLDSWKHRDV</sequence>
<evidence type="ECO:0000256" key="4">
    <source>
        <dbReference type="ARBA" id="ARBA00023125"/>
    </source>
</evidence>
<dbReference type="InterPro" id="IPR025943">
    <property type="entry name" value="Sigma_54_int_dom_ATP-bd_2"/>
</dbReference>
<dbReference type="Gene3D" id="3.40.50.300">
    <property type="entry name" value="P-loop containing nucleotide triphosphate hydrolases"/>
    <property type="match status" value="1"/>
</dbReference>
<dbReference type="InterPro" id="IPR025944">
    <property type="entry name" value="Sigma_54_int_dom_CS"/>
</dbReference>
<comment type="caution">
    <text evidence="8">The sequence shown here is derived from an EMBL/GenBank/DDBJ whole genome shotgun (WGS) entry which is preliminary data.</text>
</comment>
<evidence type="ECO:0000313" key="9">
    <source>
        <dbReference type="Proteomes" id="UP000003240"/>
    </source>
</evidence>
<dbReference type="CDD" id="cd00130">
    <property type="entry name" value="PAS"/>
    <property type="match status" value="1"/>
</dbReference>
<dbReference type="GO" id="GO:0005524">
    <property type="term" value="F:ATP binding"/>
    <property type="evidence" value="ECO:0007669"/>
    <property type="project" value="UniProtKB-KW"/>
</dbReference>
<dbReference type="Gene3D" id="3.30.450.20">
    <property type="entry name" value="PAS domain"/>
    <property type="match status" value="1"/>
</dbReference>
<dbReference type="FunFam" id="3.40.50.300:FF:000006">
    <property type="entry name" value="DNA-binding transcriptional regulator NtrC"/>
    <property type="match status" value="1"/>
</dbReference>
<dbReference type="InterPro" id="IPR027417">
    <property type="entry name" value="P-loop_NTPase"/>
</dbReference>
<evidence type="ECO:0000313" key="8">
    <source>
        <dbReference type="EMBL" id="EGO63818.1"/>
    </source>
</evidence>
<proteinExistence type="predicted"/>
<keyword evidence="5" id="KW-0804">Transcription</keyword>
<evidence type="ECO:0000259" key="6">
    <source>
        <dbReference type="PROSITE" id="PS50045"/>
    </source>
</evidence>